<feature type="domain" description="Integrase catalytic" evidence="2">
    <location>
        <begin position="361"/>
        <end position="532"/>
    </location>
</feature>
<dbReference type="Pfam" id="PF22938">
    <property type="entry name" value="Integrase_p58_C"/>
    <property type="match status" value="1"/>
</dbReference>
<dbReference type="InterPro" id="IPR054465">
    <property type="entry name" value="Integrase_p58-like_C"/>
</dbReference>
<dbReference type="Pfam" id="PF00078">
    <property type="entry name" value="RVT_1"/>
    <property type="match status" value="1"/>
</dbReference>
<gene>
    <name evidence="3" type="ORF">MCOR_51380</name>
</gene>
<sequence>MPAEGVCNHIGTEGTSSETLPSHIKDLFNKSTVHLQEKEKQQLKELLHVYSDVFAKSADDLGRTNRVQHRINTGTALPIRQAPRRLPLGKREIEKKEIVKMLDRGVIEPSNSPWSFRTVLIAKKDGSTRVCVDYRALNELIIHKDAYPLPRVDDCLDSLAGAKWFGCLDLNQVTPFGLATSPAVFERLIEDVLRGLQWEECLLYMDDIIVPGATFEEELLKARAQDENIWKVFAAFEAGSQKPPWESISSGTSALKTLWGQWNRLETHGGVLNRRFETNIGQEARKQMIVPKSRTQDLLHYFHDVPSAAHLGVDKTLEKLKNGFYWPNMKEYVQAYCRSCDGCFARKPKKESTKAPLGTYISGEPMERVALDIFGPLTLTKRNNKYILVISDLFTKWTEAIALPNQESSTICTAFIDHFVTKFGALLQLHSDQGRNFQADIFQRMCKLLGIQKTRTTSFRPQSNGGVERFNRTLASMLSIYCKQNQDQWDQYLQQDTKFHVLWKGGNFATAGCDSTEIQENRSPDDYVAHLQNKLKENHAFARNALKKVSVYQKKRYGLNAKKRIFKRGEAVWIYDPIRKKGIYSKLTPQWKGPFIIEKRIYDVTYRVKGSVRQPSTVYHVDRLALYQGRNVPL</sequence>
<dbReference type="PANTHER" id="PTHR37984:SF15">
    <property type="entry name" value="INTEGRASE CATALYTIC DOMAIN-CONTAINING PROTEIN"/>
    <property type="match status" value="1"/>
</dbReference>
<evidence type="ECO:0000256" key="1">
    <source>
        <dbReference type="SAM" id="MobiDB-lite"/>
    </source>
</evidence>
<dbReference type="InterPro" id="IPR050951">
    <property type="entry name" value="Retrovirus_Pol_polyprotein"/>
</dbReference>
<dbReference type="Gene3D" id="3.30.70.270">
    <property type="match status" value="2"/>
</dbReference>
<dbReference type="InterPro" id="IPR043128">
    <property type="entry name" value="Rev_trsase/Diguanyl_cyclase"/>
</dbReference>
<dbReference type="EMBL" id="CACVKT020008974">
    <property type="protein sequence ID" value="CAC5418988.1"/>
    <property type="molecule type" value="Genomic_DNA"/>
</dbReference>
<dbReference type="InterPro" id="IPR012337">
    <property type="entry name" value="RNaseH-like_sf"/>
</dbReference>
<organism evidence="3 4">
    <name type="scientific">Mytilus coruscus</name>
    <name type="common">Sea mussel</name>
    <dbReference type="NCBI Taxonomy" id="42192"/>
    <lineage>
        <taxon>Eukaryota</taxon>
        <taxon>Metazoa</taxon>
        <taxon>Spiralia</taxon>
        <taxon>Lophotrochozoa</taxon>
        <taxon>Mollusca</taxon>
        <taxon>Bivalvia</taxon>
        <taxon>Autobranchia</taxon>
        <taxon>Pteriomorphia</taxon>
        <taxon>Mytilida</taxon>
        <taxon>Mytiloidea</taxon>
        <taxon>Mytilidae</taxon>
        <taxon>Mytilinae</taxon>
        <taxon>Mytilus</taxon>
    </lineage>
</organism>
<dbReference type="FunFam" id="3.30.420.10:FF:000032">
    <property type="entry name" value="Retrovirus-related Pol polyprotein from transposon 297-like Protein"/>
    <property type="match status" value="1"/>
</dbReference>
<dbReference type="InterPro" id="IPR001584">
    <property type="entry name" value="Integrase_cat-core"/>
</dbReference>
<dbReference type="SUPFAM" id="SSF53098">
    <property type="entry name" value="Ribonuclease H-like"/>
    <property type="match status" value="1"/>
</dbReference>
<accession>A0A6J8EF61</accession>
<dbReference type="Pfam" id="PF17921">
    <property type="entry name" value="Integrase_H2C2"/>
    <property type="match status" value="1"/>
</dbReference>
<dbReference type="PROSITE" id="PS50994">
    <property type="entry name" value="INTEGRASE"/>
    <property type="match status" value="1"/>
</dbReference>
<dbReference type="OrthoDB" id="10030726at2759"/>
<dbReference type="GO" id="GO:0003676">
    <property type="term" value="F:nucleic acid binding"/>
    <property type="evidence" value="ECO:0007669"/>
    <property type="project" value="InterPro"/>
</dbReference>
<dbReference type="FunFam" id="1.10.340.70:FF:000001">
    <property type="entry name" value="Retrovirus-related Pol polyprotein from transposon gypsy-like Protein"/>
    <property type="match status" value="1"/>
</dbReference>
<dbReference type="InterPro" id="IPR041588">
    <property type="entry name" value="Integrase_H2C2"/>
</dbReference>
<dbReference type="Gene3D" id="1.10.340.70">
    <property type="match status" value="1"/>
</dbReference>
<proteinExistence type="predicted"/>
<evidence type="ECO:0000313" key="3">
    <source>
        <dbReference type="EMBL" id="CAC5418988.1"/>
    </source>
</evidence>
<dbReference type="CDD" id="cd01647">
    <property type="entry name" value="RT_LTR"/>
    <property type="match status" value="1"/>
</dbReference>
<evidence type="ECO:0000259" key="2">
    <source>
        <dbReference type="PROSITE" id="PS50994"/>
    </source>
</evidence>
<keyword evidence="4" id="KW-1185">Reference proteome</keyword>
<evidence type="ECO:0000313" key="4">
    <source>
        <dbReference type="Proteomes" id="UP000507470"/>
    </source>
</evidence>
<dbReference type="PANTHER" id="PTHR37984">
    <property type="entry name" value="PROTEIN CBG26694"/>
    <property type="match status" value="1"/>
</dbReference>
<dbReference type="Gene3D" id="3.10.10.10">
    <property type="entry name" value="HIV Type 1 Reverse Transcriptase, subunit A, domain 1"/>
    <property type="match status" value="1"/>
</dbReference>
<dbReference type="InterPro" id="IPR000477">
    <property type="entry name" value="RT_dom"/>
</dbReference>
<name>A0A6J8EF61_MYTCO</name>
<dbReference type="AlphaFoldDB" id="A0A6J8EF61"/>
<dbReference type="SUPFAM" id="SSF56672">
    <property type="entry name" value="DNA/RNA polymerases"/>
    <property type="match status" value="1"/>
</dbReference>
<dbReference type="Pfam" id="PF00665">
    <property type="entry name" value="rve"/>
    <property type="match status" value="1"/>
</dbReference>
<feature type="region of interest" description="Disordered" evidence="1">
    <location>
        <begin position="1"/>
        <end position="20"/>
    </location>
</feature>
<dbReference type="GO" id="GO:0015074">
    <property type="term" value="P:DNA integration"/>
    <property type="evidence" value="ECO:0007669"/>
    <property type="project" value="InterPro"/>
</dbReference>
<protein>
    <recommendedName>
        <fullName evidence="2">Integrase catalytic domain-containing protein</fullName>
    </recommendedName>
</protein>
<dbReference type="Proteomes" id="UP000507470">
    <property type="component" value="Unassembled WGS sequence"/>
</dbReference>
<reference evidence="3 4" key="1">
    <citation type="submission" date="2020-06" db="EMBL/GenBank/DDBJ databases">
        <authorList>
            <person name="Li R."/>
            <person name="Bekaert M."/>
        </authorList>
    </citation>
    <scope>NUCLEOTIDE SEQUENCE [LARGE SCALE GENOMIC DNA]</scope>
    <source>
        <strain evidence="4">wild</strain>
    </source>
</reference>
<dbReference type="InterPro" id="IPR043502">
    <property type="entry name" value="DNA/RNA_pol_sf"/>
</dbReference>
<dbReference type="Gene3D" id="3.30.420.10">
    <property type="entry name" value="Ribonuclease H-like superfamily/Ribonuclease H"/>
    <property type="match status" value="1"/>
</dbReference>
<dbReference type="InterPro" id="IPR036397">
    <property type="entry name" value="RNaseH_sf"/>
</dbReference>